<evidence type="ECO:0000313" key="1">
    <source>
        <dbReference type="EMBL" id="NNV57371.1"/>
    </source>
</evidence>
<gene>
    <name evidence="1" type="ORF">GD597_18005</name>
</gene>
<evidence type="ECO:0000313" key="2">
    <source>
        <dbReference type="Proteomes" id="UP000598971"/>
    </source>
</evidence>
<dbReference type="RefSeq" id="WP_171609319.1">
    <property type="nucleotide sequence ID" value="NZ_WHPF01000014.1"/>
</dbReference>
<name>A0A8J8FFW1_9BACT</name>
<keyword evidence="2" id="KW-1185">Reference proteome</keyword>
<sequence length="464" mass="51751">MSNNVIIKDGIGYGVTTKAAFYTDAVTDKKKFTTGKPGPELISSEWSLWGDNNMEPIAIADDIKHCGVLSAAVQTESRLAMGRGIDAYLLMDKDVDGTEHLEWVSDSEINDFLEANDSFTHGYLNHYNMLGYGWGATQLMLNGARNRINRIKATDIAMARLQKKDTSGNINNMYLCGDWSLAPTTADGDKVKKVPLLIEGYEHDQLVQSGSGYEFAMLHRILINGHNYYPQPLHRSAKAWVDITRSVPSIKNAINKNQMTVKYLIIVSETYFKRVHRKWDSYSPEKRQEIIDTKYNEVNEFLMGEEKSGKSIMAGRYYDVLSQSMVDDITITVLDDKMKDGKMLPDSAAADKQILFSMFFNPAIWGGNLLGDGASGGAGSGSDIREATLVLLMLLNPERQNNLKVYNLIKRFNSWDTRLQTSRQIFPVSGTGAARTITPRLVFRYSSSVLTTLDTGGSTQPLTI</sequence>
<proteinExistence type="predicted"/>
<protein>
    <submittedName>
        <fullName evidence="1">Uncharacterized protein</fullName>
    </submittedName>
</protein>
<accession>A0A8J8FFW1</accession>
<dbReference type="Proteomes" id="UP000598971">
    <property type="component" value="Unassembled WGS sequence"/>
</dbReference>
<reference evidence="1" key="1">
    <citation type="submission" date="2019-10" db="EMBL/GenBank/DDBJ databases">
        <title>Draft genome sequence of Panacibacter sp. KCS-6.</title>
        <authorList>
            <person name="Yim K.J."/>
        </authorList>
    </citation>
    <scope>NUCLEOTIDE SEQUENCE</scope>
    <source>
        <strain evidence="1">KCS-6</strain>
    </source>
</reference>
<dbReference type="AlphaFoldDB" id="A0A8J8FFW1"/>
<organism evidence="1 2">
    <name type="scientific">Limnovirga soli</name>
    <dbReference type="NCBI Taxonomy" id="2656915"/>
    <lineage>
        <taxon>Bacteria</taxon>
        <taxon>Pseudomonadati</taxon>
        <taxon>Bacteroidota</taxon>
        <taxon>Chitinophagia</taxon>
        <taxon>Chitinophagales</taxon>
        <taxon>Chitinophagaceae</taxon>
        <taxon>Limnovirga</taxon>
    </lineage>
</organism>
<dbReference type="EMBL" id="WHPF01000014">
    <property type="protein sequence ID" value="NNV57371.1"/>
    <property type="molecule type" value="Genomic_DNA"/>
</dbReference>
<comment type="caution">
    <text evidence="1">The sequence shown here is derived from an EMBL/GenBank/DDBJ whole genome shotgun (WGS) entry which is preliminary data.</text>
</comment>